<feature type="transmembrane region" description="Helical" evidence="11">
    <location>
        <begin position="12"/>
        <end position="37"/>
    </location>
</feature>
<dbReference type="GO" id="GO:0016020">
    <property type="term" value="C:membrane"/>
    <property type="evidence" value="ECO:0007669"/>
    <property type="project" value="UniProtKB-SubCell"/>
</dbReference>
<dbReference type="AlphaFoldDB" id="A0ABD0JT99"/>
<accession>A0ABD0JT99</accession>
<dbReference type="EMBL" id="JACVVK020000340">
    <property type="protein sequence ID" value="KAK7477849.1"/>
    <property type="molecule type" value="Genomic_DNA"/>
</dbReference>
<evidence type="ECO:0000256" key="7">
    <source>
        <dbReference type="ARBA" id="ARBA00022679"/>
    </source>
</evidence>
<proteinExistence type="inferred from homology"/>
<comment type="subcellular location">
    <subcellularLocation>
        <location evidence="1">Membrane</location>
        <topology evidence="1">Multi-pass membrane protein</topology>
    </subcellularLocation>
</comment>
<dbReference type="InterPro" id="IPR029044">
    <property type="entry name" value="Nucleotide-diphossugar_trans"/>
</dbReference>
<evidence type="ECO:0000256" key="9">
    <source>
        <dbReference type="ARBA" id="ARBA00022989"/>
    </source>
</evidence>
<evidence type="ECO:0000256" key="1">
    <source>
        <dbReference type="ARBA" id="ARBA00004141"/>
    </source>
</evidence>
<keyword evidence="8 11" id="KW-0812">Transmembrane</keyword>
<dbReference type="Proteomes" id="UP001519460">
    <property type="component" value="Unassembled WGS sequence"/>
</dbReference>
<evidence type="ECO:0000256" key="8">
    <source>
        <dbReference type="ARBA" id="ARBA00022692"/>
    </source>
</evidence>
<keyword evidence="7" id="KW-0808">Transferase</keyword>
<dbReference type="InterPro" id="IPR025993">
    <property type="entry name" value="Ceramide_glucosylTrfase"/>
</dbReference>
<sequence>MDIVDEQALYSYFVLVLGVLVLVIYFLTFTLILISLIGGIQSMSCCCVSTTIKIPAINLANLLQEKYPKVDVKVFCCGSSDYVNPMVQNMVQGYEAAQYEYVWISSSRILASTEILEDMVIKLQQPNVALVHQMPFFTQASGLGSVVEKIYFGCALARYYIAFNMLGLCCVTGMSYLFKKSLLDQLNGLGWFGKHYLAEDYFLTKAMHEKGYKLVMSAYPAQQNVSSVSVSSFVDRMVRWLRLRLNMMTLVASVLEPLTECLPLGFLASITLYHFFNIDPLIFFCCHLALFIIVDYIQLCTIQNGPLPFGKLKFVMGWSIRELLSIFIFLQAVVNPHRIKWGKHTYYVYHGGHTEVEHKSSDAFDL</sequence>
<dbReference type="PANTHER" id="PTHR12726:SF0">
    <property type="entry name" value="CERAMIDE GLUCOSYLTRANSFERASE"/>
    <property type="match status" value="1"/>
</dbReference>
<dbReference type="PANTHER" id="PTHR12726">
    <property type="entry name" value="CERAMIDE GLUCOSYLTRANSFERASE"/>
    <property type="match status" value="1"/>
</dbReference>
<keyword evidence="6" id="KW-0328">Glycosyltransferase</keyword>
<evidence type="ECO:0000256" key="11">
    <source>
        <dbReference type="SAM" id="Phobius"/>
    </source>
</evidence>
<evidence type="ECO:0000313" key="12">
    <source>
        <dbReference type="EMBL" id="KAK7477849.1"/>
    </source>
</evidence>
<evidence type="ECO:0000256" key="3">
    <source>
        <dbReference type="ARBA" id="ARBA00004991"/>
    </source>
</evidence>
<feature type="transmembrane region" description="Helical" evidence="11">
    <location>
        <begin position="281"/>
        <end position="302"/>
    </location>
</feature>
<reference evidence="12 13" key="1">
    <citation type="journal article" date="2023" name="Sci. Data">
        <title>Genome assembly of the Korean intertidal mud-creeper Batillaria attramentaria.</title>
        <authorList>
            <person name="Patra A.K."/>
            <person name="Ho P.T."/>
            <person name="Jun S."/>
            <person name="Lee S.J."/>
            <person name="Kim Y."/>
            <person name="Won Y.J."/>
        </authorList>
    </citation>
    <scope>NUCLEOTIDE SEQUENCE [LARGE SCALE GENOMIC DNA]</scope>
    <source>
        <strain evidence="12">Wonlab-2016</strain>
    </source>
</reference>
<evidence type="ECO:0000256" key="6">
    <source>
        <dbReference type="ARBA" id="ARBA00022676"/>
    </source>
</evidence>
<dbReference type="EC" id="2.4.1.80" evidence="5"/>
<dbReference type="SUPFAM" id="SSF53448">
    <property type="entry name" value="Nucleotide-diphospho-sugar transferases"/>
    <property type="match status" value="1"/>
</dbReference>
<name>A0ABD0JT99_9CAEN</name>
<comment type="similarity">
    <text evidence="4">Belongs to the glycosyltransferase 2 family.</text>
</comment>
<dbReference type="GO" id="GO:0008120">
    <property type="term" value="F:ceramide glucosyltransferase activity"/>
    <property type="evidence" value="ECO:0007669"/>
    <property type="project" value="UniProtKB-EC"/>
</dbReference>
<dbReference type="Gene3D" id="3.90.550.10">
    <property type="entry name" value="Spore Coat Polysaccharide Biosynthesis Protein SpsA, Chain A"/>
    <property type="match status" value="1"/>
</dbReference>
<evidence type="ECO:0000313" key="13">
    <source>
        <dbReference type="Proteomes" id="UP001519460"/>
    </source>
</evidence>
<feature type="transmembrane region" description="Helical" evidence="11">
    <location>
        <begin position="159"/>
        <end position="178"/>
    </location>
</feature>
<evidence type="ECO:0000256" key="2">
    <source>
        <dbReference type="ARBA" id="ARBA00004760"/>
    </source>
</evidence>
<gene>
    <name evidence="12" type="ORF">BaRGS_00030927</name>
</gene>
<comment type="pathway">
    <text evidence="2">Lipid metabolism; sphingolipid metabolism.</text>
</comment>
<evidence type="ECO:0000256" key="5">
    <source>
        <dbReference type="ARBA" id="ARBA00012699"/>
    </source>
</evidence>
<comment type="caution">
    <text evidence="12">The sequence shown here is derived from an EMBL/GenBank/DDBJ whole genome shotgun (WGS) entry which is preliminary data.</text>
</comment>
<organism evidence="12 13">
    <name type="scientific">Batillaria attramentaria</name>
    <dbReference type="NCBI Taxonomy" id="370345"/>
    <lineage>
        <taxon>Eukaryota</taxon>
        <taxon>Metazoa</taxon>
        <taxon>Spiralia</taxon>
        <taxon>Lophotrochozoa</taxon>
        <taxon>Mollusca</taxon>
        <taxon>Gastropoda</taxon>
        <taxon>Caenogastropoda</taxon>
        <taxon>Sorbeoconcha</taxon>
        <taxon>Cerithioidea</taxon>
        <taxon>Batillariidae</taxon>
        <taxon>Batillaria</taxon>
    </lineage>
</organism>
<keyword evidence="10 11" id="KW-0472">Membrane</keyword>
<dbReference type="Pfam" id="PF13506">
    <property type="entry name" value="Glyco_transf_21"/>
    <property type="match status" value="1"/>
</dbReference>
<keyword evidence="9 11" id="KW-1133">Transmembrane helix</keyword>
<comment type="pathway">
    <text evidence="3">Sphingolipid metabolism.</text>
</comment>
<keyword evidence="13" id="KW-1185">Reference proteome</keyword>
<evidence type="ECO:0000256" key="4">
    <source>
        <dbReference type="ARBA" id="ARBA00006739"/>
    </source>
</evidence>
<evidence type="ECO:0000256" key="10">
    <source>
        <dbReference type="ARBA" id="ARBA00023136"/>
    </source>
</evidence>
<protein>
    <recommendedName>
        <fullName evidence="5">ceramide glucosyltransferase</fullName>
        <ecNumber evidence="5">2.4.1.80</ecNumber>
    </recommendedName>
</protein>